<dbReference type="GO" id="GO:0032217">
    <property type="term" value="F:riboflavin transmembrane transporter activity"/>
    <property type="evidence" value="ECO:0007669"/>
    <property type="project" value="UniProtKB-ARBA"/>
</dbReference>
<evidence type="ECO:0000313" key="11">
    <source>
        <dbReference type="Proteomes" id="UP000070458"/>
    </source>
</evidence>
<dbReference type="GO" id="GO:0005524">
    <property type="term" value="F:ATP binding"/>
    <property type="evidence" value="ECO:0007669"/>
    <property type="project" value="UniProtKB-UniRule"/>
</dbReference>
<keyword evidence="7 8" id="KW-0472">Membrane</keyword>
<dbReference type="PROSITE" id="PS00211">
    <property type="entry name" value="ABC_TRANSPORTER_1"/>
    <property type="match status" value="1"/>
</dbReference>
<evidence type="ECO:0000256" key="1">
    <source>
        <dbReference type="ARBA" id="ARBA00004202"/>
    </source>
</evidence>
<accession>A0A139Q2A1</accession>
<keyword evidence="5 8" id="KW-0067">ATP-binding</keyword>
<dbReference type="EC" id="7.-.-.-" evidence="8"/>
<dbReference type="Gene3D" id="3.40.50.300">
    <property type="entry name" value="P-loop containing nucleotide triphosphate hydrolases"/>
    <property type="match status" value="1"/>
</dbReference>
<evidence type="ECO:0000256" key="2">
    <source>
        <dbReference type="ARBA" id="ARBA00022448"/>
    </source>
</evidence>
<comment type="caution">
    <text evidence="10">The sequence shown here is derived from an EMBL/GenBank/DDBJ whole genome shotgun (WGS) entry which is preliminary data.</text>
</comment>
<dbReference type="PATRIC" id="fig|28037.233.peg.36"/>
<dbReference type="InterPro" id="IPR015856">
    <property type="entry name" value="ABC_transpr_CbiO/EcfA_su"/>
</dbReference>
<dbReference type="SUPFAM" id="SSF52540">
    <property type="entry name" value="P-loop containing nucleoside triphosphate hydrolases"/>
    <property type="match status" value="1"/>
</dbReference>
<keyword evidence="4 8" id="KW-0547">Nucleotide-binding</keyword>
<evidence type="ECO:0000256" key="7">
    <source>
        <dbReference type="ARBA" id="ARBA00023136"/>
    </source>
</evidence>
<comment type="similarity">
    <text evidence="8">Belongs to the ABC transporter superfamily. Energy-coupling factor EcfA family.</text>
</comment>
<dbReference type="PANTHER" id="PTHR43553:SF27">
    <property type="entry name" value="ENERGY-COUPLING FACTOR TRANSPORTER ATP-BINDING PROTEIN ECFA2"/>
    <property type="match status" value="1"/>
</dbReference>
<dbReference type="RefSeq" id="WP_061438551.1">
    <property type="nucleotide sequence ID" value="NZ_KQ970285.1"/>
</dbReference>
<evidence type="ECO:0000256" key="4">
    <source>
        <dbReference type="ARBA" id="ARBA00022741"/>
    </source>
</evidence>
<dbReference type="PROSITE" id="PS50893">
    <property type="entry name" value="ABC_TRANSPORTER_2"/>
    <property type="match status" value="1"/>
</dbReference>
<organism evidence="10 11">
    <name type="scientific">Streptococcus mitis</name>
    <dbReference type="NCBI Taxonomy" id="28037"/>
    <lineage>
        <taxon>Bacteria</taxon>
        <taxon>Bacillati</taxon>
        <taxon>Bacillota</taxon>
        <taxon>Bacilli</taxon>
        <taxon>Lactobacillales</taxon>
        <taxon>Streptococcaceae</taxon>
        <taxon>Streptococcus</taxon>
        <taxon>Streptococcus mitis group</taxon>
    </lineage>
</organism>
<evidence type="ECO:0000313" key="10">
    <source>
        <dbReference type="EMBL" id="KXT96352.1"/>
    </source>
</evidence>
<dbReference type="InterPro" id="IPR003439">
    <property type="entry name" value="ABC_transporter-like_ATP-bd"/>
</dbReference>
<keyword evidence="3 8" id="KW-1003">Cell membrane</keyword>
<evidence type="ECO:0000256" key="6">
    <source>
        <dbReference type="ARBA" id="ARBA00022967"/>
    </source>
</evidence>
<dbReference type="OrthoDB" id="9784332at2"/>
<sequence>MGIALENVSFTYQERTPLASTALSDVSLTIEDGSYTALIGHTGSGKSTILQLLNGLLVPSQGSVRVFDTLITSTSKNKDIRQIRKQVGLVFQFAENQIFEETVLKDVAFGPQNFGVSEEDAEKIAREKLALVGIDESLLNRSPFELSGGQMRRVAIAGILAMEPAVLVLDEPTAGLDPLGRKELMNLFKKLHQSGMTIILVTHLMDDVAEYANQVYVMEKGRLVKGGKPSDVFQDVVFMEEVQLGVPKITAFCKRLADRGVSFKRLPIKIEEFKESLNG</sequence>
<dbReference type="CDD" id="cd03225">
    <property type="entry name" value="ABC_cobalt_CbiO_domain1"/>
    <property type="match status" value="1"/>
</dbReference>
<dbReference type="InterPro" id="IPR017871">
    <property type="entry name" value="ABC_transporter-like_CS"/>
</dbReference>
<dbReference type="PANTHER" id="PTHR43553">
    <property type="entry name" value="HEAVY METAL TRANSPORTER"/>
    <property type="match status" value="1"/>
</dbReference>
<dbReference type="AlphaFoldDB" id="A0A139Q2A1"/>
<comment type="subcellular location">
    <subcellularLocation>
        <location evidence="1 8">Cell membrane</location>
        <topology evidence="1 8">Peripheral membrane protein</topology>
    </subcellularLocation>
</comment>
<evidence type="ECO:0000256" key="3">
    <source>
        <dbReference type="ARBA" id="ARBA00022475"/>
    </source>
</evidence>
<gene>
    <name evidence="10" type="ORF">SMIDD26_00035</name>
</gene>
<dbReference type="InterPro" id="IPR050095">
    <property type="entry name" value="ECF_ABC_transporter_ATP-bd"/>
</dbReference>
<protein>
    <recommendedName>
        <fullName evidence="8">Energy-coupling factor transporter ATP-binding protein EcfA2</fullName>
        <ecNumber evidence="8">7.-.-.-</ecNumber>
    </recommendedName>
</protein>
<keyword evidence="2 8" id="KW-0813">Transport</keyword>
<dbReference type="InterPro" id="IPR003593">
    <property type="entry name" value="AAA+_ATPase"/>
</dbReference>
<comment type="function">
    <text evidence="8">ATP-binding (A) component of a common energy-coupling factor (ECF) ABC-transporter complex.</text>
</comment>
<evidence type="ECO:0000259" key="9">
    <source>
        <dbReference type="PROSITE" id="PS50893"/>
    </source>
</evidence>
<dbReference type="SMART" id="SM00382">
    <property type="entry name" value="AAA"/>
    <property type="match status" value="1"/>
</dbReference>
<comment type="subunit">
    <text evidence="8">Forms a stable energy-coupling factor (ECF) transporter complex composed of 2 membrane-embedded substrate-binding proteins (S component), 2 ATP-binding proteins (A component) and 2 transmembrane proteins (T component).</text>
</comment>
<dbReference type="Proteomes" id="UP000070458">
    <property type="component" value="Unassembled WGS sequence"/>
</dbReference>
<dbReference type="InterPro" id="IPR030946">
    <property type="entry name" value="EcfA2"/>
</dbReference>
<feature type="domain" description="ABC transporter" evidence="9">
    <location>
        <begin position="3"/>
        <end position="245"/>
    </location>
</feature>
<dbReference type="FunFam" id="3.40.50.300:FF:000224">
    <property type="entry name" value="Energy-coupling factor transporter ATP-binding protein EcfA"/>
    <property type="match status" value="1"/>
</dbReference>
<dbReference type="GO" id="GO:0042626">
    <property type="term" value="F:ATPase-coupled transmembrane transporter activity"/>
    <property type="evidence" value="ECO:0007669"/>
    <property type="project" value="TreeGrafter"/>
</dbReference>
<reference evidence="10 11" key="1">
    <citation type="submission" date="2016-01" db="EMBL/GenBank/DDBJ databases">
        <title>Highly variable Streptococcus oralis are common among viridans streptococci isolated from primates.</title>
        <authorList>
            <person name="Denapaite D."/>
            <person name="Rieger M."/>
            <person name="Koendgen S."/>
            <person name="Brueckner R."/>
            <person name="Ochigava I."/>
            <person name="Kappeler P."/>
            <person name="Maetz-Rensing K."/>
            <person name="Leendertz F."/>
            <person name="Hakenbeck R."/>
        </authorList>
    </citation>
    <scope>NUCLEOTIDE SEQUENCE [LARGE SCALE GENOMIC DNA]</scope>
    <source>
        <strain evidence="10 11">DD26</strain>
    </source>
</reference>
<dbReference type="NCBIfam" id="TIGR04521">
    <property type="entry name" value="ECF_ATPase_2"/>
    <property type="match status" value="1"/>
</dbReference>
<dbReference type="InterPro" id="IPR027417">
    <property type="entry name" value="P-loop_NTPase"/>
</dbReference>
<proteinExistence type="inferred from homology"/>
<dbReference type="GO" id="GO:0043190">
    <property type="term" value="C:ATP-binding cassette (ABC) transporter complex"/>
    <property type="evidence" value="ECO:0007669"/>
    <property type="project" value="TreeGrafter"/>
</dbReference>
<evidence type="ECO:0000256" key="5">
    <source>
        <dbReference type="ARBA" id="ARBA00022840"/>
    </source>
</evidence>
<evidence type="ECO:0000256" key="8">
    <source>
        <dbReference type="RuleBase" id="RU365104"/>
    </source>
</evidence>
<keyword evidence="6" id="KW-1278">Translocase</keyword>
<dbReference type="EMBL" id="LQOD01000003">
    <property type="protein sequence ID" value="KXT96352.1"/>
    <property type="molecule type" value="Genomic_DNA"/>
</dbReference>
<dbReference type="GO" id="GO:0016887">
    <property type="term" value="F:ATP hydrolysis activity"/>
    <property type="evidence" value="ECO:0007669"/>
    <property type="project" value="InterPro"/>
</dbReference>
<name>A0A139Q2A1_STRMT</name>
<dbReference type="Pfam" id="PF00005">
    <property type="entry name" value="ABC_tran"/>
    <property type="match status" value="1"/>
</dbReference>